<reference evidence="1" key="1">
    <citation type="submission" date="2014-11" db="EMBL/GenBank/DDBJ databases">
        <authorList>
            <person name="Amaro Gonzalez C."/>
        </authorList>
    </citation>
    <scope>NUCLEOTIDE SEQUENCE</scope>
</reference>
<dbReference type="EMBL" id="GBXM01009734">
    <property type="protein sequence ID" value="JAH98843.1"/>
    <property type="molecule type" value="Transcribed_RNA"/>
</dbReference>
<reference evidence="1" key="2">
    <citation type="journal article" date="2015" name="Fish Shellfish Immunol.">
        <title>Early steps in the European eel (Anguilla anguilla)-Vibrio vulnificus interaction in the gills: Role of the RtxA13 toxin.</title>
        <authorList>
            <person name="Callol A."/>
            <person name="Pajuelo D."/>
            <person name="Ebbesson L."/>
            <person name="Teles M."/>
            <person name="MacKenzie S."/>
            <person name="Amaro C."/>
        </authorList>
    </citation>
    <scope>NUCLEOTIDE SEQUENCE</scope>
</reference>
<protein>
    <submittedName>
        <fullName evidence="1">Uncharacterized protein</fullName>
    </submittedName>
</protein>
<sequence>MRLASILACLKREPCPLVGTSIMWHCRRSFLQYMCGVQEVCLIVQLIWLGPARVNLTATFFWCFKGDGGICLTDPLF</sequence>
<name>A0A0E9XAY9_ANGAN</name>
<accession>A0A0E9XAY9</accession>
<proteinExistence type="predicted"/>
<organism evidence="1">
    <name type="scientific">Anguilla anguilla</name>
    <name type="common">European freshwater eel</name>
    <name type="synonym">Muraena anguilla</name>
    <dbReference type="NCBI Taxonomy" id="7936"/>
    <lineage>
        <taxon>Eukaryota</taxon>
        <taxon>Metazoa</taxon>
        <taxon>Chordata</taxon>
        <taxon>Craniata</taxon>
        <taxon>Vertebrata</taxon>
        <taxon>Euteleostomi</taxon>
        <taxon>Actinopterygii</taxon>
        <taxon>Neopterygii</taxon>
        <taxon>Teleostei</taxon>
        <taxon>Anguilliformes</taxon>
        <taxon>Anguillidae</taxon>
        <taxon>Anguilla</taxon>
    </lineage>
</organism>
<evidence type="ECO:0000313" key="1">
    <source>
        <dbReference type="EMBL" id="JAH98843.1"/>
    </source>
</evidence>
<dbReference type="AlphaFoldDB" id="A0A0E9XAY9"/>